<evidence type="ECO:0000313" key="2">
    <source>
        <dbReference type="Proteomes" id="UP001180020"/>
    </source>
</evidence>
<comment type="caution">
    <text evidence="1">The sequence shown here is derived from an EMBL/GenBank/DDBJ whole genome shotgun (WGS) entry which is preliminary data.</text>
</comment>
<protein>
    <submittedName>
        <fullName evidence="1">Uncharacterized protein</fullName>
    </submittedName>
</protein>
<gene>
    <name evidence="1" type="ORF">QJS10_CPB11g01634</name>
</gene>
<reference evidence="1" key="2">
    <citation type="submission" date="2023-06" db="EMBL/GenBank/DDBJ databases">
        <authorList>
            <person name="Ma L."/>
            <person name="Liu K.-W."/>
            <person name="Li Z."/>
            <person name="Hsiao Y.-Y."/>
            <person name="Qi Y."/>
            <person name="Fu T."/>
            <person name="Tang G."/>
            <person name="Zhang D."/>
            <person name="Sun W.-H."/>
            <person name="Liu D.-K."/>
            <person name="Li Y."/>
            <person name="Chen G.-Z."/>
            <person name="Liu X.-D."/>
            <person name="Liao X.-Y."/>
            <person name="Jiang Y.-T."/>
            <person name="Yu X."/>
            <person name="Hao Y."/>
            <person name="Huang J."/>
            <person name="Zhao X.-W."/>
            <person name="Ke S."/>
            <person name="Chen Y.-Y."/>
            <person name="Wu W.-L."/>
            <person name="Hsu J.-L."/>
            <person name="Lin Y.-F."/>
            <person name="Huang M.-D."/>
            <person name="Li C.-Y."/>
            <person name="Huang L."/>
            <person name="Wang Z.-W."/>
            <person name="Zhao X."/>
            <person name="Zhong W.-Y."/>
            <person name="Peng D.-H."/>
            <person name="Ahmad S."/>
            <person name="Lan S."/>
            <person name="Zhang J.-S."/>
            <person name="Tsai W.-C."/>
            <person name="Van De Peer Y."/>
            <person name="Liu Z.-J."/>
        </authorList>
    </citation>
    <scope>NUCLEOTIDE SEQUENCE</scope>
    <source>
        <strain evidence="1">CP</strain>
        <tissue evidence="1">Leaves</tissue>
    </source>
</reference>
<dbReference type="Proteomes" id="UP001180020">
    <property type="component" value="Unassembled WGS sequence"/>
</dbReference>
<sequence>MGNIRICLKFMKLIMWNTAEENLLDLYVDSEAQGKATEMGNFDQVIEDAKGFSECRRWRTPKWPHRRSDFLPNDTTWRNGLRAHKQVFDDYYMGMNSMKD</sequence>
<organism evidence="1 2">
    <name type="scientific">Acorus calamus</name>
    <name type="common">Sweet flag</name>
    <dbReference type="NCBI Taxonomy" id="4465"/>
    <lineage>
        <taxon>Eukaryota</taxon>
        <taxon>Viridiplantae</taxon>
        <taxon>Streptophyta</taxon>
        <taxon>Embryophyta</taxon>
        <taxon>Tracheophyta</taxon>
        <taxon>Spermatophyta</taxon>
        <taxon>Magnoliopsida</taxon>
        <taxon>Liliopsida</taxon>
        <taxon>Acoraceae</taxon>
        <taxon>Acorus</taxon>
    </lineage>
</organism>
<dbReference type="AlphaFoldDB" id="A0AAV9DPU6"/>
<reference evidence="1" key="1">
    <citation type="journal article" date="2023" name="Nat. Commun.">
        <title>Diploid and tetraploid genomes of Acorus and the evolution of monocots.</title>
        <authorList>
            <person name="Ma L."/>
            <person name="Liu K.W."/>
            <person name="Li Z."/>
            <person name="Hsiao Y.Y."/>
            <person name="Qi Y."/>
            <person name="Fu T."/>
            <person name="Tang G.D."/>
            <person name="Zhang D."/>
            <person name="Sun W.H."/>
            <person name="Liu D.K."/>
            <person name="Li Y."/>
            <person name="Chen G.Z."/>
            <person name="Liu X.D."/>
            <person name="Liao X.Y."/>
            <person name="Jiang Y.T."/>
            <person name="Yu X."/>
            <person name="Hao Y."/>
            <person name="Huang J."/>
            <person name="Zhao X.W."/>
            <person name="Ke S."/>
            <person name="Chen Y.Y."/>
            <person name="Wu W.L."/>
            <person name="Hsu J.L."/>
            <person name="Lin Y.F."/>
            <person name="Huang M.D."/>
            <person name="Li C.Y."/>
            <person name="Huang L."/>
            <person name="Wang Z.W."/>
            <person name="Zhao X."/>
            <person name="Zhong W.Y."/>
            <person name="Peng D.H."/>
            <person name="Ahmad S."/>
            <person name="Lan S."/>
            <person name="Zhang J.S."/>
            <person name="Tsai W.C."/>
            <person name="Van de Peer Y."/>
            <person name="Liu Z.J."/>
        </authorList>
    </citation>
    <scope>NUCLEOTIDE SEQUENCE</scope>
    <source>
        <strain evidence="1">CP</strain>
    </source>
</reference>
<proteinExistence type="predicted"/>
<name>A0AAV9DPU6_ACOCL</name>
<dbReference type="EMBL" id="JAUJYO010000011">
    <property type="protein sequence ID" value="KAK1303711.1"/>
    <property type="molecule type" value="Genomic_DNA"/>
</dbReference>
<keyword evidence="2" id="KW-1185">Reference proteome</keyword>
<accession>A0AAV9DPU6</accession>
<evidence type="ECO:0000313" key="1">
    <source>
        <dbReference type="EMBL" id="KAK1303711.1"/>
    </source>
</evidence>